<keyword evidence="2 4" id="KW-0418">Kinase</keyword>
<evidence type="ECO:0000256" key="1">
    <source>
        <dbReference type="ARBA" id="ARBA00022679"/>
    </source>
</evidence>
<name>A0A4Y8PA51_9BACT</name>
<dbReference type="Gene3D" id="3.40.1190.20">
    <property type="match status" value="1"/>
</dbReference>
<dbReference type="EMBL" id="LXQC01000154">
    <property type="protein sequence ID" value="TFE67404.1"/>
    <property type="molecule type" value="Genomic_DNA"/>
</dbReference>
<dbReference type="RefSeq" id="WP_134440486.1">
    <property type="nucleotide sequence ID" value="NZ_CP065957.1"/>
</dbReference>
<dbReference type="InterPro" id="IPR011913">
    <property type="entry name" value="RfaE_dom_I"/>
</dbReference>
<dbReference type="AlphaFoldDB" id="A0A4Y8PA51"/>
<dbReference type="GO" id="GO:0033786">
    <property type="term" value="F:heptose-1-phosphate adenylyltransferase activity"/>
    <property type="evidence" value="ECO:0007669"/>
    <property type="project" value="TreeGrafter"/>
</dbReference>
<keyword evidence="1" id="KW-0808">Transferase</keyword>
<dbReference type="Pfam" id="PF00294">
    <property type="entry name" value="PfkB"/>
    <property type="match status" value="1"/>
</dbReference>
<sequence>MTFSPEYIDKFLDRFTNIRVLVIGDLMLDEFLWGKVNRLSPEAPVPVVEVQKYSYFPGGAANVARNLAEFTKEVSILGVIGKDEAGKKLIESLQKFGCDTQGILTVPGRLTTQKTRIFGRQQQVVRVDRETIEPIPETIKKDIFVYLEKEIASKELIIIEDYAKGLLDQTIIDFILKHAQNKIVAVDPHSNNRLNWKGVTVVKPNRKEAIVLAGFPDIHEENMEKVIEAAMILQNKWHCSYILVTLGEEGMLLLENEGKTKKIPSVCREVFDVSGAGDTAISLFSLALCCGFSGFEAALIANHAAGIVVGKLGTATCTSSELKRSLLSHSDSWFFNI</sequence>
<evidence type="ECO:0000313" key="5">
    <source>
        <dbReference type="Proteomes" id="UP000297713"/>
    </source>
</evidence>
<evidence type="ECO:0000259" key="3">
    <source>
        <dbReference type="Pfam" id="PF00294"/>
    </source>
</evidence>
<feature type="domain" description="Carbohydrate kinase PfkB" evidence="3">
    <location>
        <begin position="19"/>
        <end position="318"/>
    </location>
</feature>
<keyword evidence="5" id="KW-1185">Reference proteome</keyword>
<protein>
    <submittedName>
        <fullName evidence="4">D-glycero-beta-D-manno-heptose-7-phosphate kinase</fullName>
    </submittedName>
</protein>
<dbReference type="InterPro" id="IPR011611">
    <property type="entry name" value="PfkB_dom"/>
</dbReference>
<evidence type="ECO:0000256" key="2">
    <source>
        <dbReference type="ARBA" id="ARBA00022777"/>
    </source>
</evidence>
<reference evidence="4 5" key="1">
    <citation type="submission" date="2016-05" db="EMBL/GenBank/DDBJ databases">
        <title>Diversity and Homogeneity among Thermoacidophilic Verrucomicrobia Methanotrophs Linked with Geographical Origin.</title>
        <authorList>
            <person name="Erikstad H.-A."/>
            <person name="Smestad N.B."/>
            <person name="Ceballos R.M."/>
            <person name="Birkeland N.-K."/>
        </authorList>
    </citation>
    <scope>NUCLEOTIDE SEQUENCE [LARGE SCALE GENOMIC DNA]</scope>
    <source>
        <strain evidence="4 5">Phi</strain>
    </source>
</reference>
<dbReference type="Proteomes" id="UP000297713">
    <property type="component" value="Unassembled WGS sequence"/>
</dbReference>
<dbReference type="GO" id="GO:0016773">
    <property type="term" value="F:phosphotransferase activity, alcohol group as acceptor"/>
    <property type="evidence" value="ECO:0007669"/>
    <property type="project" value="InterPro"/>
</dbReference>
<dbReference type="InterPro" id="IPR029056">
    <property type="entry name" value="Ribokinase-like"/>
</dbReference>
<dbReference type="GO" id="GO:0033785">
    <property type="term" value="F:heptose 7-phosphate kinase activity"/>
    <property type="evidence" value="ECO:0007669"/>
    <property type="project" value="TreeGrafter"/>
</dbReference>
<accession>A0A4Y8PA51</accession>
<dbReference type="OrthoDB" id="9802794at2"/>
<dbReference type="GO" id="GO:0005829">
    <property type="term" value="C:cytosol"/>
    <property type="evidence" value="ECO:0007669"/>
    <property type="project" value="TreeGrafter"/>
</dbReference>
<dbReference type="CDD" id="cd01172">
    <property type="entry name" value="RfaE_like"/>
    <property type="match status" value="1"/>
</dbReference>
<comment type="caution">
    <text evidence="4">The sequence shown here is derived from an EMBL/GenBank/DDBJ whole genome shotgun (WGS) entry which is preliminary data.</text>
</comment>
<evidence type="ECO:0000313" key="4">
    <source>
        <dbReference type="EMBL" id="TFE67404.1"/>
    </source>
</evidence>
<gene>
    <name evidence="4" type="ORF">A7Q10_01060</name>
</gene>
<dbReference type="PANTHER" id="PTHR46969">
    <property type="entry name" value="BIFUNCTIONAL PROTEIN HLDE"/>
    <property type="match status" value="1"/>
</dbReference>
<proteinExistence type="predicted"/>
<dbReference type="PANTHER" id="PTHR46969:SF1">
    <property type="entry name" value="BIFUNCTIONAL PROTEIN HLDE"/>
    <property type="match status" value="1"/>
</dbReference>
<organism evidence="4 5">
    <name type="scientific">Methylacidiphilum caldifontis</name>
    <dbReference type="NCBI Taxonomy" id="2795386"/>
    <lineage>
        <taxon>Bacteria</taxon>
        <taxon>Pseudomonadati</taxon>
        <taxon>Verrucomicrobiota</taxon>
        <taxon>Methylacidiphilae</taxon>
        <taxon>Methylacidiphilales</taxon>
        <taxon>Methylacidiphilaceae</taxon>
        <taxon>Methylacidiphilum (ex Ratnadevi et al. 2023)</taxon>
    </lineage>
</organism>
<dbReference type="SUPFAM" id="SSF53613">
    <property type="entry name" value="Ribokinase-like"/>
    <property type="match status" value="1"/>
</dbReference>